<dbReference type="AlphaFoldDB" id="A0AAU8M111"/>
<reference evidence="1" key="2">
    <citation type="submission" date="2024-06" db="EMBL/GenBank/DDBJ databases">
        <authorList>
            <person name="Plum-Jensen L.E."/>
            <person name="Schramm A."/>
            <person name="Marshall I.P.G."/>
        </authorList>
    </citation>
    <scope>NUCLEOTIDE SEQUENCE</scope>
    <source>
        <strain evidence="1">Rat1</strain>
    </source>
</reference>
<proteinExistence type="predicted"/>
<dbReference type="KEGG" id="eaj:Q3M24_10915"/>
<evidence type="ECO:0000313" key="1">
    <source>
        <dbReference type="EMBL" id="XCN75210.1"/>
    </source>
</evidence>
<sequence length="88" mass="9724">MHGMHSLSLKGIQQGEVDQITGMDDDIAVGKTMLNALKELFIDRGEMVSESMPALIMRGVLSCFRALAQPGTRPGHWVYLPQEVIRSL</sequence>
<gene>
    <name evidence="1" type="ORF">Q3M24_10915</name>
</gene>
<evidence type="ECO:0008006" key="2">
    <source>
        <dbReference type="Google" id="ProtNLM"/>
    </source>
</evidence>
<organism evidence="1">
    <name type="scientific">Candidatus Electrothrix aestuarii</name>
    <dbReference type="NCBI Taxonomy" id="3062594"/>
    <lineage>
        <taxon>Bacteria</taxon>
        <taxon>Pseudomonadati</taxon>
        <taxon>Thermodesulfobacteriota</taxon>
        <taxon>Desulfobulbia</taxon>
        <taxon>Desulfobulbales</taxon>
        <taxon>Desulfobulbaceae</taxon>
        <taxon>Candidatus Electrothrix</taxon>
    </lineage>
</organism>
<dbReference type="EMBL" id="CP159373">
    <property type="protein sequence ID" value="XCN75210.1"/>
    <property type="molecule type" value="Genomic_DNA"/>
</dbReference>
<accession>A0AAU8M111</accession>
<name>A0AAU8M111_9BACT</name>
<protein>
    <recommendedName>
        <fullName evidence="2">Substrate-binding protein-like domain-containing protein</fullName>
    </recommendedName>
</protein>
<reference evidence="1" key="1">
    <citation type="journal article" date="2024" name="Syst. Appl. Microbiol.">
        <title>First single-strain enrichments of Electrothrix cable bacteria, description of E. aestuarii sp. nov. and E. rattekaaiensis sp. nov., and proposal of a cable bacteria taxonomy following the rules of the SeqCode.</title>
        <authorList>
            <person name="Plum-Jensen L.E."/>
            <person name="Schramm A."/>
            <person name="Marshall I.P.G."/>
        </authorList>
    </citation>
    <scope>NUCLEOTIDE SEQUENCE</scope>
    <source>
        <strain evidence="1">Rat1</strain>
    </source>
</reference>